<dbReference type="AlphaFoldDB" id="A0A3B1E5X9"/>
<dbReference type="InterPro" id="IPR015422">
    <property type="entry name" value="PyrdxlP-dep_Trfase_small"/>
</dbReference>
<dbReference type="Gene3D" id="3.90.1150.10">
    <property type="entry name" value="Aspartate Aminotransferase, domain 1"/>
    <property type="match status" value="1"/>
</dbReference>
<keyword evidence="1" id="KW-0175">Coiled coil</keyword>
<dbReference type="PIRSF" id="PIRSF000390">
    <property type="entry name" value="PLP_StrS"/>
    <property type="match status" value="1"/>
</dbReference>
<dbReference type="InterPro" id="IPR015421">
    <property type="entry name" value="PyrdxlP-dep_Trfase_major"/>
</dbReference>
<evidence type="ECO:0000313" key="2">
    <source>
        <dbReference type="EMBL" id="VAY86859.1"/>
    </source>
</evidence>
<reference evidence="2" key="1">
    <citation type="submission" date="2018-10" db="EMBL/GenBank/DDBJ databases">
        <authorList>
            <person name="Aoki K."/>
        </authorList>
    </citation>
    <scope>NUCLEOTIDE SEQUENCE</scope>
</reference>
<keyword evidence="2" id="KW-0032">Aminotransferase</keyword>
<dbReference type="Gene3D" id="3.40.640.10">
    <property type="entry name" value="Type I PLP-dependent aspartate aminotransferase-like (Major domain)"/>
    <property type="match status" value="1"/>
</dbReference>
<dbReference type="InterPro" id="IPR000653">
    <property type="entry name" value="DegT/StrS_aminotransferase"/>
</dbReference>
<keyword evidence="2" id="KW-0808">Transferase</keyword>
<dbReference type="GO" id="GO:0008483">
    <property type="term" value="F:transaminase activity"/>
    <property type="evidence" value="ECO:0007669"/>
    <property type="project" value="UniProtKB-KW"/>
</dbReference>
<dbReference type="SUPFAM" id="SSF53383">
    <property type="entry name" value="PLP-dependent transferases"/>
    <property type="match status" value="1"/>
</dbReference>
<dbReference type="EMBL" id="UOYO01000017">
    <property type="protein sequence ID" value="VAY86859.1"/>
    <property type="molecule type" value="Genomic_DNA"/>
</dbReference>
<proteinExistence type="predicted"/>
<organism evidence="2">
    <name type="scientific">hydrothermal vent metagenome</name>
    <dbReference type="NCBI Taxonomy" id="652676"/>
    <lineage>
        <taxon>unclassified sequences</taxon>
        <taxon>metagenomes</taxon>
        <taxon>ecological metagenomes</taxon>
    </lineage>
</organism>
<dbReference type="InterPro" id="IPR015424">
    <property type="entry name" value="PyrdxlP-dep_Trfase"/>
</dbReference>
<feature type="coiled-coil region" evidence="1">
    <location>
        <begin position="14"/>
        <end position="44"/>
    </location>
</feature>
<dbReference type="GO" id="GO:0000271">
    <property type="term" value="P:polysaccharide biosynthetic process"/>
    <property type="evidence" value="ECO:0007669"/>
    <property type="project" value="TreeGrafter"/>
</dbReference>
<evidence type="ECO:0000256" key="1">
    <source>
        <dbReference type="SAM" id="Coils"/>
    </source>
</evidence>
<sequence>MNKKIPFYKPSVDNKELEQINQVLQNKSNKVEELENELAEYIGVPYAIATCNETVALHLALSAMELKRADKILMSVNTSPSLPEVVRHFDAEPIFIDIQNDGFNIDLNKLEEYLKQNDSKKLKGAIISFVAGVIPNLDKLYEIKNKYNIMLIEDATLALGSMYKNKLIGSLEADMTIFSTNHEKGKSPLNNNGFILTSNETLFTKGKLLRTHALTKSYDDKVGYMYDVVDIGYKYDITNLEAAFALAQFYKTTDFCDRRLEIATIYNKKLSDLKHIILPKFDEDQIFSQYIIKISKNRDGFARALKDKGVSTEVDYVPLHLLSYYKQKYKLKITKYPNALNTYGQILSLPIYPSLQDSEIEYICKSIIEIANDWI</sequence>
<accession>A0A3B1E5X9</accession>
<gene>
    <name evidence="2" type="ORF">MNB_ARC-1_1082</name>
</gene>
<dbReference type="EC" id="2.6.1.-" evidence="2"/>
<name>A0A3B1E5X9_9ZZZZ</name>
<dbReference type="Pfam" id="PF01041">
    <property type="entry name" value="DegT_DnrJ_EryC1"/>
    <property type="match status" value="1"/>
</dbReference>
<dbReference type="GO" id="GO:0030170">
    <property type="term" value="F:pyridoxal phosphate binding"/>
    <property type="evidence" value="ECO:0007669"/>
    <property type="project" value="TreeGrafter"/>
</dbReference>
<dbReference type="PANTHER" id="PTHR30244:SF34">
    <property type="entry name" value="DTDP-4-AMINO-4,6-DIDEOXYGALACTOSE TRANSAMINASE"/>
    <property type="match status" value="1"/>
</dbReference>
<dbReference type="PANTHER" id="PTHR30244">
    <property type="entry name" value="TRANSAMINASE"/>
    <property type="match status" value="1"/>
</dbReference>
<protein>
    <submittedName>
        <fullName evidence="2">UDP-4-amino-4-deoxy-L-arabinose--oxoglutarate aminotransferase</fullName>
        <ecNumber evidence="2">2.6.1.-</ecNumber>
    </submittedName>
</protein>